<dbReference type="AlphaFoldDB" id="A0A6F8YAJ8"/>
<keyword evidence="1" id="KW-0472">Membrane</keyword>
<dbReference type="RefSeq" id="WP_173152981.1">
    <property type="nucleotide sequence ID" value="NZ_AP022871.1"/>
</dbReference>
<feature type="transmembrane region" description="Helical" evidence="1">
    <location>
        <begin position="105"/>
        <end position="127"/>
    </location>
</feature>
<gene>
    <name evidence="2" type="ORF">Psuf_003210</name>
</gene>
<reference evidence="2 3" key="2">
    <citation type="submission" date="2020-03" db="EMBL/GenBank/DDBJ databases">
        <authorList>
            <person name="Ichikawa N."/>
            <person name="Kimura A."/>
            <person name="Kitahashi Y."/>
            <person name="Uohara A."/>
        </authorList>
    </citation>
    <scope>NUCLEOTIDE SEQUENCE [LARGE SCALE GENOMIC DNA]</scope>
    <source>
        <strain evidence="2 3">NBRC 105367</strain>
    </source>
</reference>
<feature type="transmembrane region" description="Helical" evidence="1">
    <location>
        <begin position="134"/>
        <end position="154"/>
    </location>
</feature>
<sequence length="202" mass="20584">MPILLISGLLLPALEVDSGGSGLYLLIPFVSALAVMSTPQSLFSYDALGRLDTLYTALGIPRRQVVAGRYATCLLLLIALTVLGVLLAALAALAFGAAFDSGVAAALAAGSVALLGVLLAAQLPAFFGTGPGPVRVITAIPPSIILGILVLGWITPDVRAVILSWLDAADLAWLTLAVTAILGILGAASVALSARLYARRDL</sequence>
<keyword evidence="3" id="KW-1185">Reference proteome</keyword>
<feature type="transmembrane region" description="Helical" evidence="1">
    <location>
        <begin position="73"/>
        <end position="99"/>
    </location>
</feature>
<dbReference type="InterPro" id="IPR025699">
    <property type="entry name" value="ABC2_memb-like"/>
</dbReference>
<reference evidence="2 3" key="1">
    <citation type="submission" date="2020-03" db="EMBL/GenBank/DDBJ databases">
        <title>Whole genome shotgun sequence of Phytohabitans suffuscus NBRC 105367.</title>
        <authorList>
            <person name="Komaki H."/>
            <person name="Tamura T."/>
        </authorList>
    </citation>
    <scope>NUCLEOTIDE SEQUENCE [LARGE SCALE GENOMIC DNA]</scope>
    <source>
        <strain evidence="2 3">NBRC 105367</strain>
    </source>
</reference>
<evidence type="ECO:0000256" key="1">
    <source>
        <dbReference type="SAM" id="Phobius"/>
    </source>
</evidence>
<dbReference type="Pfam" id="PF13346">
    <property type="entry name" value="ABC2_membrane_5"/>
    <property type="match status" value="1"/>
</dbReference>
<organism evidence="2 3">
    <name type="scientific">Phytohabitans suffuscus</name>
    <dbReference type="NCBI Taxonomy" id="624315"/>
    <lineage>
        <taxon>Bacteria</taxon>
        <taxon>Bacillati</taxon>
        <taxon>Actinomycetota</taxon>
        <taxon>Actinomycetes</taxon>
        <taxon>Micromonosporales</taxon>
        <taxon>Micromonosporaceae</taxon>
    </lineage>
</organism>
<evidence type="ECO:0008006" key="4">
    <source>
        <dbReference type="Google" id="ProtNLM"/>
    </source>
</evidence>
<dbReference type="EMBL" id="AP022871">
    <property type="protein sequence ID" value="BCB83008.1"/>
    <property type="molecule type" value="Genomic_DNA"/>
</dbReference>
<keyword evidence="1" id="KW-1133">Transmembrane helix</keyword>
<proteinExistence type="predicted"/>
<evidence type="ECO:0000313" key="2">
    <source>
        <dbReference type="EMBL" id="BCB83008.1"/>
    </source>
</evidence>
<keyword evidence="1" id="KW-0812">Transmembrane</keyword>
<accession>A0A6F8YAJ8</accession>
<protein>
    <recommendedName>
        <fullName evidence="4">ABC-2 type transporter domain-containing protein</fullName>
    </recommendedName>
</protein>
<dbReference type="Proteomes" id="UP000503011">
    <property type="component" value="Chromosome"/>
</dbReference>
<evidence type="ECO:0000313" key="3">
    <source>
        <dbReference type="Proteomes" id="UP000503011"/>
    </source>
</evidence>
<dbReference type="KEGG" id="psuu:Psuf_003210"/>
<feature type="transmembrane region" description="Helical" evidence="1">
    <location>
        <begin position="174"/>
        <end position="198"/>
    </location>
</feature>
<name>A0A6F8YAJ8_9ACTN</name>